<gene>
    <name evidence="11" type="ORF">H6P81_018825</name>
</gene>
<dbReference type="Pfam" id="PF01488">
    <property type="entry name" value="Shikimate_DH"/>
    <property type="match status" value="1"/>
</dbReference>
<dbReference type="FunFam" id="3.30.460.30:FF:000001">
    <property type="entry name" value="Glutamyl-tRNA reductase"/>
    <property type="match status" value="1"/>
</dbReference>
<dbReference type="GO" id="GO:0050661">
    <property type="term" value="F:NADP binding"/>
    <property type="evidence" value="ECO:0007669"/>
    <property type="project" value="InterPro"/>
</dbReference>
<evidence type="ECO:0000259" key="9">
    <source>
        <dbReference type="Pfam" id="PF01488"/>
    </source>
</evidence>
<keyword evidence="4" id="KW-0521">NADP</keyword>
<feature type="domain" description="Quinate/shikimate 5-dehydrogenase/glutamyl-tRNA reductase" evidence="9">
    <location>
        <begin position="222"/>
        <end position="355"/>
    </location>
</feature>
<evidence type="ECO:0000256" key="4">
    <source>
        <dbReference type="ARBA" id="ARBA00022857"/>
    </source>
</evidence>
<dbReference type="FunFam" id="3.40.50.720:FF:000031">
    <property type="entry name" value="Glutamyl-tRNA reductase"/>
    <property type="match status" value="1"/>
</dbReference>
<dbReference type="InterPro" id="IPR000343">
    <property type="entry name" value="4pyrrol_synth_GluRdtase"/>
</dbReference>
<name>A0AAV7E3L4_ARIFI</name>
<evidence type="ECO:0000256" key="3">
    <source>
        <dbReference type="ARBA" id="ARBA00012970"/>
    </source>
</evidence>
<evidence type="ECO:0000256" key="6">
    <source>
        <dbReference type="ARBA" id="ARBA00023171"/>
    </source>
</evidence>
<organism evidence="11 12">
    <name type="scientific">Aristolochia fimbriata</name>
    <name type="common">White veined hardy Dutchman's pipe vine</name>
    <dbReference type="NCBI Taxonomy" id="158543"/>
    <lineage>
        <taxon>Eukaryota</taxon>
        <taxon>Viridiplantae</taxon>
        <taxon>Streptophyta</taxon>
        <taxon>Embryophyta</taxon>
        <taxon>Tracheophyta</taxon>
        <taxon>Spermatophyta</taxon>
        <taxon>Magnoliopsida</taxon>
        <taxon>Magnoliidae</taxon>
        <taxon>Piperales</taxon>
        <taxon>Aristolochiaceae</taxon>
        <taxon>Aristolochia</taxon>
    </lineage>
</organism>
<dbReference type="EC" id="1.2.1.70" evidence="3"/>
<comment type="caution">
    <text evidence="11">The sequence shown here is derived from an EMBL/GenBank/DDBJ whole genome shotgun (WGS) entry which is preliminary data.</text>
</comment>
<sequence>MMMCSTSCFSSKGGSDFTSSPEPAAASRMLCPGPVTSFAGDTLLLIGLTYNTAPVETREKLAVSESENGRAVEELCSLNHVGEAAILSTCNRVEVYVVTLSMQQALIEVTQWMAKRSGIDVSELKWHLFTRRGSDAVHHLFRVSAGIDSLVVGESQILAQVKQVARVGNASKGHGKIMTLLFNRAIEVGKRVRTQTGISSGSVSVSASAIDLALSKLHPAADFPSARVLVVGAGKTGRLVIKHLVSRGSKRIVVVNRSEEKVDAIRKELKGGSIELIHRPTTEMLGCAAEADVVFTCTSSETPLFLKRDVEPLPPLGDSSLRRLFVDFSVPRNVGSCVSEAVGVARVLDVDDLKEAMEANLEKRRGEVIQAESIIGENLHRSLLSVAALGRCSRSLLSVAALGRCSRSLLSVAALGRCSRSLLSVAALGRCSRSLLSVAALGRCSRSLLSVAALGRCSRSLLSVAALGRCSRCSISCSIKLLSIKLLSIFCSRLAALGRLLSIKLLSIKLLSIGCSLKLLRISCSRLFALD</sequence>
<evidence type="ECO:0000313" key="12">
    <source>
        <dbReference type="Proteomes" id="UP000825729"/>
    </source>
</evidence>
<comment type="similarity">
    <text evidence="2">Belongs to the glutamyl-tRNA reductase family.</text>
</comment>
<keyword evidence="6" id="KW-0149">Chlorophyll biosynthesis</keyword>
<dbReference type="GO" id="GO:0008883">
    <property type="term" value="F:glutamyl-tRNA reductase activity"/>
    <property type="evidence" value="ECO:0007669"/>
    <property type="project" value="UniProtKB-EC"/>
</dbReference>
<dbReference type="AlphaFoldDB" id="A0AAV7E3L4"/>
<dbReference type="PANTHER" id="PTHR43120:SF1">
    <property type="entry name" value="GLUTAMYL-TRNA REDUCTASE 1, CHLOROPLASTIC"/>
    <property type="match status" value="1"/>
</dbReference>
<feature type="domain" description="Glutamyl-tRNA reductase N-terminal" evidence="10">
    <location>
        <begin position="46"/>
        <end position="196"/>
    </location>
</feature>
<evidence type="ECO:0000256" key="5">
    <source>
        <dbReference type="ARBA" id="ARBA00023002"/>
    </source>
</evidence>
<protein>
    <recommendedName>
        <fullName evidence="3">glutamyl-tRNA reductase</fullName>
        <ecNumber evidence="3">1.2.1.70</ecNumber>
    </recommendedName>
</protein>
<dbReference type="Gene3D" id="3.30.460.30">
    <property type="entry name" value="Glutamyl-tRNA reductase, N-terminal domain"/>
    <property type="match status" value="1"/>
</dbReference>
<evidence type="ECO:0000313" key="11">
    <source>
        <dbReference type="EMBL" id="KAG9442971.1"/>
    </source>
</evidence>
<dbReference type="InterPro" id="IPR036291">
    <property type="entry name" value="NAD(P)-bd_dom_sf"/>
</dbReference>
<comment type="catalytic activity">
    <reaction evidence="8">
        <text>(S)-4-amino-5-oxopentanoate + tRNA(Glu) + NADP(+) = L-glutamyl-tRNA(Glu) + NADPH + H(+)</text>
        <dbReference type="Rhea" id="RHEA:12344"/>
        <dbReference type="Rhea" id="RHEA-COMP:9663"/>
        <dbReference type="Rhea" id="RHEA-COMP:9680"/>
        <dbReference type="ChEBI" id="CHEBI:15378"/>
        <dbReference type="ChEBI" id="CHEBI:57501"/>
        <dbReference type="ChEBI" id="CHEBI:57783"/>
        <dbReference type="ChEBI" id="CHEBI:58349"/>
        <dbReference type="ChEBI" id="CHEBI:78442"/>
        <dbReference type="ChEBI" id="CHEBI:78520"/>
        <dbReference type="EC" id="1.2.1.70"/>
    </reaction>
</comment>
<keyword evidence="5" id="KW-0560">Oxidoreductase</keyword>
<dbReference type="PANTHER" id="PTHR43120">
    <property type="entry name" value="GLUTAMYL-TRNA REDUCTASE 1, CHLOROPLASTIC"/>
    <property type="match status" value="1"/>
</dbReference>
<proteinExistence type="inferred from homology"/>
<dbReference type="InterPro" id="IPR015895">
    <property type="entry name" value="4pyrrol_synth_GluRdtase_N"/>
</dbReference>
<dbReference type="SUPFAM" id="SSF51735">
    <property type="entry name" value="NAD(P)-binding Rossmann-fold domains"/>
    <property type="match status" value="1"/>
</dbReference>
<dbReference type="Pfam" id="PF05201">
    <property type="entry name" value="GlutR_N"/>
    <property type="match status" value="1"/>
</dbReference>
<keyword evidence="12" id="KW-1185">Reference proteome</keyword>
<dbReference type="EMBL" id="JAINDJ010000007">
    <property type="protein sequence ID" value="KAG9442971.1"/>
    <property type="molecule type" value="Genomic_DNA"/>
</dbReference>
<reference evidence="11 12" key="1">
    <citation type="submission" date="2021-07" db="EMBL/GenBank/DDBJ databases">
        <title>The Aristolochia fimbriata genome: insights into angiosperm evolution, floral development and chemical biosynthesis.</title>
        <authorList>
            <person name="Jiao Y."/>
        </authorList>
    </citation>
    <scope>NUCLEOTIDE SEQUENCE [LARGE SCALE GENOMIC DNA]</scope>
    <source>
        <strain evidence="11">IBCAS-2021</strain>
        <tissue evidence="11">Leaf</tissue>
    </source>
</reference>
<dbReference type="GO" id="GO:0006783">
    <property type="term" value="P:heme biosynthetic process"/>
    <property type="evidence" value="ECO:0007669"/>
    <property type="project" value="UniProtKB-ARBA"/>
</dbReference>
<dbReference type="InterPro" id="IPR018214">
    <property type="entry name" value="GluRdtase_CS"/>
</dbReference>
<evidence type="ECO:0000256" key="8">
    <source>
        <dbReference type="ARBA" id="ARBA00047464"/>
    </source>
</evidence>
<dbReference type="NCBIfam" id="TIGR01035">
    <property type="entry name" value="hemA"/>
    <property type="match status" value="1"/>
</dbReference>
<dbReference type="HAMAP" id="MF_00087">
    <property type="entry name" value="Glu_tRNA_reductase"/>
    <property type="match status" value="1"/>
</dbReference>
<dbReference type="CDD" id="cd05213">
    <property type="entry name" value="NAD_bind_Glutamyl_tRNA_reduct"/>
    <property type="match status" value="1"/>
</dbReference>
<dbReference type="Gene3D" id="3.40.50.720">
    <property type="entry name" value="NAD(P)-binding Rossmann-like Domain"/>
    <property type="match status" value="1"/>
</dbReference>
<evidence type="ECO:0000256" key="2">
    <source>
        <dbReference type="ARBA" id="ARBA00005916"/>
    </source>
</evidence>
<dbReference type="SUPFAM" id="SSF69742">
    <property type="entry name" value="Glutamyl tRNA-reductase catalytic, N-terminal domain"/>
    <property type="match status" value="1"/>
</dbReference>
<evidence type="ECO:0000259" key="10">
    <source>
        <dbReference type="Pfam" id="PF05201"/>
    </source>
</evidence>
<dbReference type="InterPro" id="IPR036343">
    <property type="entry name" value="GluRdtase_N_sf"/>
</dbReference>
<comment type="pathway">
    <text evidence="1">Porphyrin-containing compound metabolism; protoporphyrin-IX biosynthesis; 5-aminolevulinate from L-glutamyl-tRNA(Glu): step 1/2.</text>
</comment>
<dbReference type="Proteomes" id="UP000825729">
    <property type="component" value="Unassembled WGS sequence"/>
</dbReference>
<accession>A0AAV7E3L4</accession>
<keyword evidence="7" id="KW-0627">Porphyrin biosynthesis</keyword>
<dbReference type="PROSITE" id="PS00747">
    <property type="entry name" value="GLUTR"/>
    <property type="match status" value="1"/>
</dbReference>
<dbReference type="InterPro" id="IPR006151">
    <property type="entry name" value="Shikm_DH/Glu-tRNA_Rdtase"/>
</dbReference>
<evidence type="ECO:0000256" key="7">
    <source>
        <dbReference type="ARBA" id="ARBA00023244"/>
    </source>
</evidence>
<evidence type="ECO:0000256" key="1">
    <source>
        <dbReference type="ARBA" id="ARBA00005059"/>
    </source>
</evidence>
<dbReference type="GO" id="GO:0015995">
    <property type="term" value="P:chlorophyll biosynthetic process"/>
    <property type="evidence" value="ECO:0007669"/>
    <property type="project" value="UniProtKB-KW"/>
</dbReference>